<dbReference type="AlphaFoldDB" id="A0A9P4GQY8"/>
<dbReference type="GeneID" id="63853518"/>
<dbReference type="PANTHER" id="PTHR42085:SF1">
    <property type="entry name" value="F-BOX DOMAIN-CONTAINING PROTEIN"/>
    <property type="match status" value="1"/>
</dbReference>
<protein>
    <submittedName>
        <fullName evidence="1">Uncharacterized protein</fullName>
    </submittedName>
</protein>
<dbReference type="InterPro" id="IPR038883">
    <property type="entry name" value="AN11006-like"/>
</dbReference>
<comment type="caution">
    <text evidence="1">The sequence shown here is derived from an EMBL/GenBank/DDBJ whole genome shotgun (WGS) entry which is preliminary data.</text>
</comment>
<dbReference type="PANTHER" id="PTHR42085">
    <property type="entry name" value="F-BOX DOMAIN-CONTAINING PROTEIN"/>
    <property type="match status" value="1"/>
</dbReference>
<name>A0A9P4GQY8_9PLEO</name>
<gene>
    <name evidence="1" type="ORF">K460DRAFT_399878</name>
</gene>
<dbReference type="Proteomes" id="UP000800039">
    <property type="component" value="Unassembled WGS sequence"/>
</dbReference>
<reference evidence="1" key="1">
    <citation type="submission" date="2020-01" db="EMBL/GenBank/DDBJ databases">
        <authorList>
            <consortium name="DOE Joint Genome Institute"/>
            <person name="Haridas S."/>
            <person name="Albert R."/>
            <person name="Binder M."/>
            <person name="Bloem J."/>
            <person name="Labutti K."/>
            <person name="Salamov A."/>
            <person name="Andreopoulos B."/>
            <person name="Baker S.E."/>
            <person name="Barry K."/>
            <person name="Bills G."/>
            <person name="Bluhm B.H."/>
            <person name="Cannon C."/>
            <person name="Castanera R."/>
            <person name="Culley D.E."/>
            <person name="Daum C."/>
            <person name="Ezra D."/>
            <person name="Gonzalez J.B."/>
            <person name="Henrissat B."/>
            <person name="Kuo A."/>
            <person name="Liang C."/>
            <person name="Lipzen A."/>
            <person name="Lutzoni F."/>
            <person name="Magnuson J."/>
            <person name="Mondo S."/>
            <person name="Nolan M."/>
            <person name="Ohm R."/>
            <person name="Pangilinan J."/>
            <person name="Park H.-J."/>
            <person name="Ramirez L."/>
            <person name="Alfaro M."/>
            <person name="Sun H."/>
            <person name="Tritt A."/>
            <person name="Yoshinaga Y."/>
            <person name="Zwiers L.-H."/>
            <person name="Turgeon B.G."/>
            <person name="Goodwin S.B."/>
            <person name="Spatafora J.W."/>
            <person name="Crous P.W."/>
            <person name="Grigoriev I.V."/>
        </authorList>
    </citation>
    <scope>NUCLEOTIDE SEQUENCE</scope>
    <source>
        <strain evidence="1">CBS 394.84</strain>
    </source>
</reference>
<dbReference type="EMBL" id="ML976614">
    <property type="protein sequence ID" value="KAF1849766.1"/>
    <property type="molecule type" value="Genomic_DNA"/>
</dbReference>
<keyword evidence="2" id="KW-1185">Reference proteome</keyword>
<proteinExistence type="predicted"/>
<sequence>MSLFFCLPRELRDQIYEYALDTAPKTFKYDGLTLLATAGFPNTAEVDTNGLSPWIRTNKQMCAEAIEVFGRLRTFMAIEYEGRNLRFDHWPRRQRAILNPLVINQIVIKNITVARGFSQLPGGSRATGVLLRLLRSWQSNDLCLETKWMRQPLDPGWKNNGESDVFEEWNSFWNGRFRSVKIYIHYVTSTRNAAKQKMLELAEACARRLVGGDQGAVKKHLGTYDQSEIQYQKQCVTVERKI</sequence>
<evidence type="ECO:0000313" key="1">
    <source>
        <dbReference type="EMBL" id="KAF1849766.1"/>
    </source>
</evidence>
<evidence type="ECO:0000313" key="2">
    <source>
        <dbReference type="Proteomes" id="UP000800039"/>
    </source>
</evidence>
<organism evidence="1 2">
    <name type="scientific">Cucurbitaria berberidis CBS 394.84</name>
    <dbReference type="NCBI Taxonomy" id="1168544"/>
    <lineage>
        <taxon>Eukaryota</taxon>
        <taxon>Fungi</taxon>
        <taxon>Dikarya</taxon>
        <taxon>Ascomycota</taxon>
        <taxon>Pezizomycotina</taxon>
        <taxon>Dothideomycetes</taxon>
        <taxon>Pleosporomycetidae</taxon>
        <taxon>Pleosporales</taxon>
        <taxon>Pleosporineae</taxon>
        <taxon>Cucurbitariaceae</taxon>
        <taxon>Cucurbitaria</taxon>
    </lineage>
</organism>
<dbReference type="RefSeq" id="XP_040792329.1">
    <property type="nucleotide sequence ID" value="XM_040936268.1"/>
</dbReference>
<dbReference type="OrthoDB" id="3690645at2759"/>
<accession>A0A9P4GQY8</accession>